<accession>A0ABV4IDU2</accession>
<evidence type="ECO:0000256" key="4">
    <source>
        <dbReference type="ARBA" id="ARBA00022723"/>
    </source>
</evidence>
<dbReference type="InterPro" id="IPR000073">
    <property type="entry name" value="AB_hydrolase_1"/>
</dbReference>
<evidence type="ECO:0000256" key="1">
    <source>
        <dbReference type="ARBA" id="ARBA00010669"/>
    </source>
</evidence>
<feature type="domain" description="CMP/dCMP-type deaminase" evidence="9">
    <location>
        <begin position="9"/>
        <end position="121"/>
    </location>
</feature>
<dbReference type="SUPFAM" id="SSF53474">
    <property type="entry name" value="alpha/beta-Hydrolases"/>
    <property type="match status" value="1"/>
</dbReference>
<evidence type="ECO:0000256" key="3">
    <source>
        <dbReference type="ARBA" id="ARBA00022694"/>
    </source>
</evidence>
<protein>
    <recommendedName>
        <fullName evidence="8">tRNA-specific adenosine deaminase</fullName>
        <ecNumber evidence="8">3.5.4.33</ecNumber>
    </recommendedName>
</protein>
<evidence type="ECO:0000313" key="10">
    <source>
        <dbReference type="EMBL" id="MEZ2740019.1"/>
    </source>
</evidence>
<dbReference type="CDD" id="cd01285">
    <property type="entry name" value="nucleoside_deaminase"/>
    <property type="match status" value="1"/>
</dbReference>
<feature type="binding site" evidence="8">
    <location>
        <position position="60"/>
    </location>
    <ligand>
        <name>Zn(2+)</name>
        <dbReference type="ChEBI" id="CHEBI:29105"/>
        <note>catalytic</note>
    </ligand>
</feature>
<keyword evidence="11" id="KW-1185">Reference proteome</keyword>
<dbReference type="PANTHER" id="PTHR11079">
    <property type="entry name" value="CYTOSINE DEAMINASE FAMILY MEMBER"/>
    <property type="match status" value="1"/>
</dbReference>
<sequence length="469" mass="50529">MHAHPCAPLDHAHWMRHALRLARQAAAAGEVPVGAVVVKDGQVVGEGCNAPLAGQDPTAHAEVLALRAAAQRLGNYRLDGCTLYVTLEPCTMCSGAMLHARIGTVVYGAAEPKTGAAGSVLNVFGYPQINHHTQVVRGVLADECAAVLAQFFQQRRAANRAKTLASHPLKDTALRHPDSVFAAAPDWPYPPQWRSDLPALGGLRMAVVDEGPRDAPLTWLCLHAAASWGYSFAHALPHWLQAGQRVLVPDLPGFGRSDQPKRDKAHTAQWHVQVLRELLEQLDVHRVVLVGQGDGVRLGLAVAQALPQRFVGACLMDAWPNADVPPPLAQWLQAAANKPTWDVAQGWVQAGFWPLTHEQQALAAIPFAQAGHRAALKAWPKVQAQLPAVPQALLAAWLAQGRCLISHSASNRLMPWNAWHAAWQTAVPALLQHPQALRQTPMSPMVPDLAATSVQQAMEYFAASAKTAV</sequence>
<dbReference type="PRINTS" id="PR00111">
    <property type="entry name" value="ABHYDROLASE"/>
</dbReference>
<dbReference type="InterPro" id="IPR058535">
    <property type="entry name" value="MafB19-deam"/>
</dbReference>
<dbReference type="EC" id="3.5.4.33" evidence="8"/>
<dbReference type="Pfam" id="PF14437">
    <property type="entry name" value="MafB19-deam"/>
    <property type="match status" value="1"/>
</dbReference>
<dbReference type="InterPro" id="IPR016193">
    <property type="entry name" value="Cytidine_deaminase-like"/>
</dbReference>
<comment type="function">
    <text evidence="8">Catalyzes the deamination of adenosine to inosine at the wobble position 34 of tRNA(Arg2).</text>
</comment>
<dbReference type="EMBL" id="JBGJLR010000012">
    <property type="protein sequence ID" value="MEZ2740019.1"/>
    <property type="molecule type" value="Genomic_DNA"/>
</dbReference>
<keyword evidence="3 8" id="KW-0819">tRNA processing</keyword>
<dbReference type="InterPro" id="IPR029058">
    <property type="entry name" value="AB_hydrolase_fold"/>
</dbReference>
<evidence type="ECO:0000256" key="2">
    <source>
        <dbReference type="ARBA" id="ARBA00011738"/>
    </source>
</evidence>
<dbReference type="InterPro" id="IPR016192">
    <property type="entry name" value="APOBEC/CMP_deaminase_Zn-bd"/>
</dbReference>
<evidence type="ECO:0000259" key="9">
    <source>
        <dbReference type="PROSITE" id="PS51747"/>
    </source>
</evidence>
<feature type="active site" description="Proton donor" evidence="8">
    <location>
        <position position="62"/>
    </location>
</feature>
<comment type="caution">
    <text evidence="10">The sequence shown here is derived from an EMBL/GenBank/DDBJ whole genome shotgun (WGS) entry which is preliminary data.</text>
</comment>
<evidence type="ECO:0000256" key="7">
    <source>
        <dbReference type="ARBA" id="ARBA00048045"/>
    </source>
</evidence>
<keyword evidence="4 8" id="KW-0479">Metal-binding</keyword>
<comment type="subunit">
    <text evidence="2 8">Homodimer.</text>
</comment>
<comment type="catalytic activity">
    <reaction evidence="7 8">
        <text>adenosine(34) in tRNA + H2O + H(+) = inosine(34) in tRNA + NH4(+)</text>
        <dbReference type="Rhea" id="RHEA:43168"/>
        <dbReference type="Rhea" id="RHEA-COMP:10373"/>
        <dbReference type="Rhea" id="RHEA-COMP:10374"/>
        <dbReference type="ChEBI" id="CHEBI:15377"/>
        <dbReference type="ChEBI" id="CHEBI:15378"/>
        <dbReference type="ChEBI" id="CHEBI:28938"/>
        <dbReference type="ChEBI" id="CHEBI:74411"/>
        <dbReference type="ChEBI" id="CHEBI:82852"/>
        <dbReference type="EC" id="3.5.4.33"/>
    </reaction>
</comment>
<comment type="cofactor">
    <cofactor evidence="8">
        <name>Zn(2+)</name>
        <dbReference type="ChEBI" id="CHEBI:29105"/>
    </cofactor>
    <text evidence="8">Binds 1 zinc ion per subunit.</text>
</comment>
<dbReference type="GO" id="GO:0052717">
    <property type="term" value="F:tRNA-specific adenosine-34 deaminase activity"/>
    <property type="evidence" value="ECO:0007669"/>
    <property type="project" value="UniProtKB-EC"/>
</dbReference>
<organism evidence="10 11">
    <name type="scientific">Comamonas jiangduensis</name>
    <dbReference type="NCBI Taxonomy" id="1194168"/>
    <lineage>
        <taxon>Bacteria</taxon>
        <taxon>Pseudomonadati</taxon>
        <taxon>Pseudomonadota</taxon>
        <taxon>Betaproteobacteria</taxon>
        <taxon>Burkholderiales</taxon>
        <taxon>Comamonadaceae</taxon>
        <taxon>Comamonas</taxon>
    </lineage>
</organism>
<comment type="similarity">
    <text evidence="1">Belongs to the cytidine and deoxycytidylate deaminase family. ADAT2 subfamily.</text>
</comment>
<proteinExistence type="inferred from homology"/>
<feature type="binding site" evidence="8">
    <location>
        <position position="90"/>
    </location>
    <ligand>
        <name>Zn(2+)</name>
        <dbReference type="ChEBI" id="CHEBI:29105"/>
        <note>catalytic</note>
    </ligand>
</feature>
<keyword evidence="5 8" id="KW-0378">Hydrolase</keyword>
<dbReference type="HAMAP" id="MF_00972">
    <property type="entry name" value="tRNA_aden_deaminase"/>
    <property type="match status" value="1"/>
</dbReference>
<dbReference type="SUPFAM" id="SSF53927">
    <property type="entry name" value="Cytidine deaminase-like"/>
    <property type="match status" value="1"/>
</dbReference>
<evidence type="ECO:0000256" key="6">
    <source>
        <dbReference type="ARBA" id="ARBA00022833"/>
    </source>
</evidence>
<evidence type="ECO:0000256" key="5">
    <source>
        <dbReference type="ARBA" id="ARBA00022801"/>
    </source>
</evidence>
<keyword evidence="6 8" id="KW-0862">Zinc</keyword>
<dbReference type="InterPro" id="IPR028883">
    <property type="entry name" value="tRNA_aden_deaminase"/>
</dbReference>
<dbReference type="RefSeq" id="WP_370892689.1">
    <property type="nucleotide sequence ID" value="NZ_JBGJLR010000012.1"/>
</dbReference>
<dbReference type="PROSITE" id="PS00903">
    <property type="entry name" value="CYT_DCMP_DEAMINASES_1"/>
    <property type="match status" value="1"/>
</dbReference>
<reference evidence="10 11" key="1">
    <citation type="submission" date="2024-08" db="EMBL/GenBank/DDBJ databases">
        <authorList>
            <person name="Feng Z."/>
            <person name="Ronholm J."/>
        </authorList>
    </citation>
    <scope>NUCLEOTIDE SEQUENCE [LARGE SCALE GENOMIC DNA]</scope>
    <source>
        <strain evidence="10 11">4-AB0-8</strain>
    </source>
</reference>
<evidence type="ECO:0000313" key="11">
    <source>
        <dbReference type="Proteomes" id="UP001567350"/>
    </source>
</evidence>
<dbReference type="Pfam" id="PF00561">
    <property type="entry name" value="Abhydrolase_1"/>
    <property type="match status" value="1"/>
</dbReference>
<name>A0ABV4IDU2_9BURK</name>
<dbReference type="PROSITE" id="PS51747">
    <property type="entry name" value="CYT_DCMP_DEAMINASES_2"/>
    <property type="match status" value="1"/>
</dbReference>
<dbReference type="Gene3D" id="3.40.140.10">
    <property type="entry name" value="Cytidine Deaminase, domain 2"/>
    <property type="match status" value="1"/>
</dbReference>
<dbReference type="NCBIfam" id="NF008113">
    <property type="entry name" value="PRK10860.1"/>
    <property type="match status" value="1"/>
</dbReference>
<dbReference type="InterPro" id="IPR002125">
    <property type="entry name" value="CMP_dCMP_dom"/>
</dbReference>
<dbReference type="PANTHER" id="PTHR11079:SF202">
    <property type="entry name" value="TRNA-SPECIFIC ADENOSINE DEAMINASE"/>
    <property type="match status" value="1"/>
</dbReference>
<dbReference type="Proteomes" id="UP001567350">
    <property type="component" value="Unassembled WGS sequence"/>
</dbReference>
<feature type="binding site" evidence="8">
    <location>
        <position position="93"/>
    </location>
    <ligand>
        <name>Zn(2+)</name>
        <dbReference type="ChEBI" id="CHEBI:29105"/>
        <note>catalytic</note>
    </ligand>
</feature>
<evidence type="ECO:0000256" key="8">
    <source>
        <dbReference type="HAMAP-Rule" id="MF_00972"/>
    </source>
</evidence>
<gene>
    <name evidence="8 10" type="primary">tadA</name>
    <name evidence="10" type="ORF">ACBP88_11280</name>
</gene>
<dbReference type="Gene3D" id="3.40.50.1820">
    <property type="entry name" value="alpha/beta hydrolase"/>
    <property type="match status" value="1"/>
</dbReference>